<evidence type="ECO:0000256" key="7">
    <source>
        <dbReference type="ARBA" id="ARBA00022795"/>
    </source>
</evidence>
<comment type="similarity">
    <text evidence="2">Belongs to the GTP-binding SRP family.</text>
</comment>
<dbReference type="Pfam" id="PF00448">
    <property type="entry name" value="SRP54"/>
    <property type="match status" value="1"/>
</dbReference>
<evidence type="ECO:0000256" key="8">
    <source>
        <dbReference type="ARBA" id="ARBA00022927"/>
    </source>
</evidence>
<sequence length="419" mass="45233">MKVKRFFAPDMRQAMKLVREEFGSDAAILSNNKVAGGVEIVTAVDYDASVLRQPASGLSEDQPDALTESLADALAKARDVIDQAQDDSGIVSDASAQLKRQNQSLSQRDNAEAMVGALGGTQRRSDESAAMKAMQSEIQGLRELLREQMKESMAERKPVEAMVQKRLKRMGASEAFIQRIISAIALDDSARFADAWSKAVEQLRSGVMSGSSDIIEQGGVVAFLGATGAGKTTVIGKLAADYVLKHGADNIALVTTDSYRIAAYEQLRTFGRILGVPVRVVDERNPLESALKALKSKALVLIDTAGLNSHDPAMNDQFRMLESASTRIRKYLVVSATSQASVLQSSYDLYKPQGLNGCVVTKLDEAVSGGEAMSLIADNRLPVTYISEGQRIPDDLRSGDSHYLVGRSLELLEMQEAGD</sequence>
<keyword evidence="11" id="KW-1006">Bacterial flagellum protein export</keyword>
<dbReference type="GO" id="GO:0044781">
    <property type="term" value="P:bacterial-type flagellum organization"/>
    <property type="evidence" value="ECO:0007669"/>
    <property type="project" value="UniProtKB-UniRule"/>
</dbReference>
<dbReference type="InterPro" id="IPR000897">
    <property type="entry name" value="SRP54_GTPase_dom"/>
</dbReference>
<feature type="domain" description="SRP54-type proteins GTP-binding" evidence="15">
    <location>
        <begin position="218"/>
        <end position="410"/>
    </location>
</feature>
<keyword evidence="10" id="KW-0472">Membrane</keyword>
<keyword evidence="16" id="KW-0969">Cilium</keyword>
<dbReference type="EMBL" id="JACJFM010000003">
    <property type="protein sequence ID" value="MBB1485669.1"/>
    <property type="molecule type" value="Genomic_DNA"/>
</dbReference>
<dbReference type="GO" id="GO:0005525">
    <property type="term" value="F:GTP binding"/>
    <property type="evidence" value="ECO:0007669"/>
    <property type="project" value="UniProtKB-UniRule"/>
</dbReference>
<name>A0A839IMD3_9GAMM</name>
<dbReference type="FunFam" id="3.40.50.300:FF:000695">
    <property type="entry name" value="Flagellar biosynthesis regulator FlhF"/>
    <property type="match status" value="1"/>
</dbReference>
<evidence type="ECO:0000256" key="4">
    <source>
        <dbReference type="ARBA" id="ARBA00022448"/>
    </source>
</evidence>
<dbReference type="CDD" id="cd17873">
    <property type="entry name" value="FlhF"/>
    <property type="match status" value="1"/>
</dbReference>
<dbReference type="PANTHER" id="PTHR43134">
    <property type="entry name" value="SIGNAL RECOGNITION PARTICLE RECEPTOR SUBUNIT ALPHA"/>
    <property type="match status" value="1"/>
</dbReference>
<evidence type="ECO:0000256" key="11">
    <source>
        <dbReference type="ARBA" id="ARBA00023225"/>
    </source>
</evidence>
<evidence type="ECO:0000256" key="2">
    <source>
        <dbReference type="ARBA" id="ARBA00008531"/>
    </source>
</evidence>
<accession>A0A839IMD3</accession>
<keyword evidence="6" id="KW-0547">Nucleotide-binding</keyword>
<dbReference type="AlphaFoldDB" id="A0A839IMD3"/>
<dbReference type="GO" id="GO:0005886">
    <property type="term" value="C:plasma membrane"/>
    <property type="evidence" value="ECO:0007669"/>
    <property type="project" value="UniProtKB-SubCell"/>
</dbReference>
<dbReference type="GO" id="GO:0005047">
    <property type="term" value="F:signal recognition particle binding"/>
    <property type="evidence" value="ECO:0007669"/>
    <property type="project" value="TreeGrafter"/>
</dbReference>
<dbReference type="GO" id="GO:0015031">
    <property type="term" value="P:protein transport"/>
    <property type="evidence" value="ECO:0007669"/>
    <property type="project" value="UniProtKB-KW"/>
</dbReference>
<keyword evidence="17" id="KW-1185">Reference proteome</keyword>
<feature type="domain" description="AAA+ ATPase" evidence="14">
    <location>
        <begin position="217"/>
        <end position="387"/>
    </location>
</feature>
<evidence type="ECO:0000256" key="10">
    <source>
        <dbReference type="ARBA" id="ARBA00023136"/>
    </source>
</evidence>
<comment type="subcellular location">
    <subcellularLocation>
        <location evidence="1">Cell membrane</location>
        <topology evidence="1">Peripheral membrane protein</topology>
        <orientation evidence="1">Cytoplasmic side</orientation>
    </subcellularLocation>
</comment>
<dbReference type="NCBIfam" id="TIGR03499">
    <property type="entry name" value="FlhF"/>
    <property type="match status" value="1"/>
</dbReference>
<organism evidence="16 17">
    <name type="scientific">Oceanospirillum sediminis</name>
    <dbReference type="NCBI Taxonomy" id="2760088"/>
    <lineage>
        <taxon>Bacteria</taxon>
        <taxon>Pseudomonadati</taxon>
        <taxon>Pseudomonadota</taxon>
        <taxon>Gammaproteobacteria</taxon>
        <taxon>Oceanospirillales</taxon>
        <taxon>Oceanospirillaceae</taxon>
        <taxon>Oceanospirillum</taxon>
    </lineage>
</organism>
<dbReference type="RefSeq" id="WP_182807457.1">
    <property type="nucleotide sequence ID" value="NZ_JACJFM010000003.1"/>
</dbReference>
<dbReference type="PANTHER" id="PTHR43134:SF3">
    <property type="entry name" value="FLAGELLAR BIOSYNTHESIS PROTEIN FLHF"/>
    <property type="match status" value="1"/>
</dbReference>
<dbReference type="SUPFAM" id="SSF52540">
    <property type="entry name" value="P-loop containing nucleoside triphosphate hydrolases"/>
    <property type="match status" value="1"/>
</dbReference>
<reference evidence="16 17" key="1">
    <citation type="submission" date="2020-08" db="EMBL/GenBank/DDBJ databases">
        <title>Oceanospirillum sp. nov. isolated from marine sediment.</title>
        <authorList>
            <person name="Ji X."/>
        </authorList>
    </citation>
    <scope>NUCLEOTIDE SEQUENCE [LARGE SCALE GENOMIC DNA]</scope>
    <source>
        <strain evidence="16 17">D5</strain>
    </source>
</reference>
<evidence type="ECO:0000256" key="6">
    <source>
        <dbReference type="ARBA" id="ARBA00022741"/>
    </source>
</evidence>
<evidence type="ECO:0000256" key="1">
    <source>
        <dbReference type="ARBA" id="ARBA00004413"/>
    </source>
</evidence>
<comment type="caution">
    <text evidence="16">The sequence shown here is derived from an EMBL/GenBank/DDBJ whole genome shotgun (WGS) entry which is preliminary data.</text>
</comment>
<dbReference type="Proteomes" id="UP000565262">
    <property type="component" value="Unassembled WGS sequence"/>
</dbReference>
<dbReference type="GO" id="GO:0006614">
    <property type="term" value="P:SRP-dependent cotranslational protein targeting to membrane"/>
    <property type="evidence" value="ECO:0007669"/>
    <property type="project" value="UniProtKB-UniRule"/>
</dbReference>
<evidence type="ECO:0000256" key="5">
    <source>
        <dbReference type="ARBA" id="ARBA00022475"/>
    </source>
</evidence>
<evidence type="ECO:0000313" key="17">
    <source>
        <dbReference type="Proteomes" id="UP000565262"/>
    </source>
</evidence>
<dbReference type="Gene3D" id="3.40.50.300">
    <property type="entry name" value="P-loop containing nucleotide triphosphate hydrolases"/>
    <property type="match status" value="1"/>
</dbReference>
<gene>
    <name evidence="16" type="primary">flhF</name>
    <name evidence="16" type="ORF">H4O21_03480</name>
</gene>
<evidence type="ECO:0000256" key="12">
    <source>
        <dbReference type="ARBA" id="ARBA00025337"/>
    </source>
</evidence>
<dbReference type="InterPro" id="IPR020006">
    <property type="entry name" value="FlhF"/>
</dbReference>
<keyword evidence="5" id="KW-1003">Cell membrane</keyword>
<evidence type="ECO:0000259" key="14">
    <source>
        <dbReference type="SMART" id="SM00382"/>
    </source>
</evidence>
<keyword evidence="8" id="KW-0653">Protein transport</keyword>
<evidence type="ECO:0000256" key="3">
    <source>
        <dbReference type="ARBA" id="ARBA00014919"/>
    </source>
</evidence>
<keyword evidence="9" id="KW-0342">GTP-binding</keyword>
<proteinExistence type="inferred from homology"/>
<comment type="function">
    <text evidence="12">Necessary for flagellar biosynthesis. May be involved in translocation of the flagellum.</text>
</comment>
<keyword evidence="16" id="KW-0282">Flagellum</keyword>
<keyword evidence="7" id="KW-1005">Bacterial flagellum biogenesis</keyword>
<protein>
    <recommendedName>
        <fullName evidence="3 13">Flagellar biosynthesis protein FlhF</fullName>
    </recommendedName>
</protein>
<evidence type="ECO:0000256" key="13">
    <source>
        <dbReference type="NCBIfam" id="TIGR03499"/>
    </source>
</evidence>
<dbReference type="InterPro" id="IPR027417">
    <property type="entry name" value="P-loop_NTPase"/>
</dbReference>
<dbReference type="SMART" id="SM00962">
    <property type="entry name" value="SRP54"/>
    <property type="match status" value="1"/>
</dbReference>
<dbReference type="GO" id="GO:0003924">
    <property type="term" value="F:GTPase activity"/>
    <property type="evidence" value="ECO:0007669"/>
    <property type="project" value="UniProtKB-UniRule"/>
</dbReference>
<keyword evidence="16" id="KW-0966">Cell projection</keyword>
<dbReference type="InterPro" id="IPR003593">
    <property type="entry name" value="AAA+_ATPase"/>
</dbReference>
<dbReference type="SMART" id="SM00382">
    <property type="entry name" value="AAA"/>
    <property type="match status" value="1"/>
</dbReference>
<evidence type="ECO:0000256" key="9">
    <source>
        <dbReference type="ARBA" id="ARBA00023134"/>
    </source>
</evidence>
<keyword evidence="4" id="KW-0813">Transport</keyword>
<evidence type="ECO:0000313" key="16">
    <source>
        <dbReference type="EMBL" id="MBB1485669.1"/>
    </source>
</evidence>
<dbReference type="InterPro" id="IPR047040">
    <property type="entry name" value="FlhF__GTPase_dom"/>
</dbReference>
<evidence type="ECO:0000259" key="15">
    <source>
        <dbReference type="SMART" id="SM00962"/>
    </source>
</evidence>